<dbReference type="PANTHER" id="PTHR43684:SF3">
    <property type="entry name" value="PEROXISOMAL D3,D2-ENOYL-COA ISOMERASE"/>
    <property type="match status" value="1"/>
</dbReference>
<dbReference type="AlphaFoldDB" id="A0AAD4CYN7"/>
<dbReference type="FunFam" id="3.90.226.10:FF:000048">
    <property type="entry name" value="3,2-trans-enoyl-CoA isomerase"/>
    <property type="match status" value="1"/>
</dbReference>
<dbReference type="InterPro" id="IPR051053">
    <property type="entry name" value="ECH/Chromodomain_protein"/>
</dbReference>
<proteinExistence type="inferred from homology"/>
<keyword evidence="5" id="KW-0413">Isomerase</keyword>
<accession>A0AAD4CYN7</accession>
<evidence type="ECO:0000256" key="5">
    <source>
        <dbReference type="ARBA" id="ARBA00023235"/>
    </source>
</evidence>
<evidence type="ECO:0000313" key="6">
    <source>
        <dbReference type="EMBL" id="KAF9894137.1"/>
    </source>
</evidence>
<dbReference type="Pfam" id="PF00378">
    <property type="entry name" value="ECH_1"/>
    <property type="match status" value="1"/>
</dbReference>
<organism evidence="6 7">
    <name type="scientific">Aspergillus nanangensis</name>
    <dbReference type="NCBI Taxonomy" id="2582783"/>
    <lineage>
        <taxon>Eukaryota</taxon>
        <taxon>Fungi</taxon>
        <taxon>Dikarya</taxon>
        <taxon>Ascomycota</taxon>
        <taxon>Pezizomycotina</taxon>
        <taxon>Eurotiomycetes</taxon>
        <taxon>Eurotiomycetidae</taxon>
        <taxon>Eurotiales</taxon>
        <taxon>Aspergillaceae</taxon>
        <taxon>Aspergillus</taxon>
        <taxon>Aspergillus subgen. Circumdati</taxon>
    </lineage>
</organism>
<sequence length="281" mass="31045">MPSTYTHLILDIQDQIGVIKLNRPKSLNAWNATLLKDMVTAFRELDEHPNTVFTVLTGEGRFFSAGADIRGGGLETAPPGSTAAETKLFYMRKFSTEMELFRSIIDHKKVFVLALNGAAVGGGAAWFQGIADIVVAAAGAYLQVPFSSLGLVPEFGGVNTFAQSIGVRRANDFFMFGRKCTVEEMESWGLINRLFPAQDFHGHVQRFLEEQLAVNDGKSMMETKRLQNAPLRAGRIVTMFDAANALSERFVDGAPFERFRQKSAQLAKESEKRDVKVKSSL</sequence>
<keyword evidence="7" id="KW-1185">Reference proteome</keyword>
<dbReference type="Proteomes" id="UP001194746">
    <property type="component" value="Unassembled WGS sequence"/>
</dbReference>
<dbReference type="InterPro" id="IPR001753">
    <property type="entry name" value="Enoyl-CoA_hydra/iso"/>
</dbReference>
<keyword evidence="4" id="KW-0576">Peroxisome</keyword>
<reference evidence="6" key="1">
    <citation type="journal article" date="2019" name="Beilstein J. Org. Chem.">
        <title>Nanangenines: drimane sesquiterpenoids as the dominant metabolite cohort of a novel Australian fungus, Aspergillus nanangensis.</title>
        <authorList>
            <person name="Lacey H.J."/>
            <person name="Gilchrist C.L.M."/>
            <person name="Crombie A."/>
            <person name="Kalaitzis J.A."/>
            <person name="Vuong D."/>
            <person name="Rutledge P.J."/>
            <person name="Turner P."/>
            <person name="Pitt J.I."/>
            <person name="Lacey E."/>
            <person name="Chooi Y.H."/>
            <person name="Piggott A.M."/>
        </authorList>
    </citation>
    <scope>NUCLEOTIDE SEQUENCE</scope>
    <source>
        <strain evidence="6">MST-FP2251</strain>
    </source>
</reference>
<comment type="pathway">
    <text evidence="2">Lipid metabolism; fatty acid beta-oxidation.</text>
</comment>
<dbReference type="Gene3D" id="3.90.226.10">
    <property type="entry name" value="2-enoyl-CoA Hydratase, Chain A, domain 1"/>
    <property type="match status" value="1"/>
</dbReference>
<comment type="subcellular location">
    <subcellularLocation>
        <location evidence="1">Peroxisome</location>
    </subcellularLocation>
</comment>
<dbReference type="InterPro" id="IPR029045">
    <property type="entry name" value="ClpP/crotonase-like_dom_sf"/>
</dbReference>
<dbReference type="EMBL" id="VCAU01000005">
    <property type="protein sequence ID" value="KAF9894137.1"/>
    <property type="molecule type" value="Genomic_DNA"/>
</dbReference>
<protein>
    <submittedName>
        <fullName evidence="6">Uncharacterized protein</fullName>
    </submittedName>
</protein>
<dbReference type="CDD" id="cd06558">
    <property type="entry name" value="crotonase-like"/>
    <property type="match status" value="1"/>
</dbReference>
<evidence type="ECO:0000256" key="3">
    <source>
        <dbReference type="ARBA" id="ARBA00005254"/>
    </source>
</evidence>
<dbReference type="GO" id="GO:0006635">
    <property type="term" value="P:fatty acid beta-oxidation"/>
    <property type="evidence" value="ECO:0007669"/>
    <property type="project" value="TreeGrafter"/>
</dbReference>
<reference evidence="6" key="2">
    <citation type="submission" date="2020-02" db="EMBL/GenBank/DDBJ databases">
        <authorList>
            <person name="Gilchrist C.L.M."/>
            <person name="Chooi Y.-H."/>
        </authorList>
    </citation>
    <scope>NUCLEOTIDE SEQUENCE</scope>
    <source>
        <strain evidence="6">MST-FP2251</strain>
    </source>
</reference>
<gene>
    <name evidence="6" type="ORF">FE257_009110</name>
</gene>
<dbReference type="PANTHER" id="PTHR43684">
    <property type="match status" value="1"/>
</dbReference>
<evidence type="ECO:0000256" key="4">
    <source>
        <dbReference type="ARBA" id="ARBA00023140"/>
    </source>
</evidence>
<comment type="similarity">
    <text evidence="3">Belongs to the enoyl-CoA hydratase/isomerase family.</text>
</comment>
<dbReference type="GO" id="GO:0016853">
    <property type="term" value="F:isomerase activity"/>
    <property type="evidence" value="ECO:0007669"/>
    <property type="project" value="UniProtKB-KW"/>
</dbReference>
<evidence type="ECO:0000313" key="7">
    <source>
        <dbReference type="Proteomes" id="UP001194746"/>
    </source>
</evidence>
<dbReference type="GO" id="GO:0005782">
    <property type="term" value="C:peroxisomal matrix"/>
    <property type="evidence" value="ECO:0007669"/>
    <property type="project" value="TreeGrafter"/>
</dbReference>
<name>A0AAD4CYN7_ASPNN</name>
<dbReference type="SUPFAM" id="SSF52096">
    <property type="entry name" value="ClpP/crotonase"/>
    <property type="match status" value="1"/>
</dbReference>
<comment type="caution">
    <text evidence="6">The sequence shown here is derived from an EMBL/GenBank/DDBJ whole genome shotgun (WGS) entry which is preliminary data.</text>
</comment>
<evidence type="ECO:0000256" key="2">
    <source>
        <dbReference type="ARBA" id="ARBA00005005"/>
    </source>
</evidence>
<evidence type="ECO:0000256" key="1">
    <source>
        <dbReference type="ARBA" id="ARBA00004275"/>
    </source>
</evidence>